<gene>
    <name evidence="3" type="ORF">GCM10010082_23200</name>
</gene>
<sequence>MSNVIATPGDVRIDINLLPWREQARERRTRRFHLWLLFSALLGLGIGFLCQQYQQYQLGHINTDIAYIQQRTDALEHDITQGRTLDEKRHQMQERIELIRQLQFSRSQTVALFQALTDTLGEGVTYDRVMRHDGQLDISGLATTNRQVSDQMRALSSAPVLGEPLLLDVRAESERSNQRRFNLQVPEHPLHERQVASPASPEKQP</sequence>
<dbReference type="InterPro" id="IPR007813">
    <property type="entry name" value="PilN"/>
</dbReference>
<feature type="region of interest" description="Disordered" evidence="1">
    <location>
        <begin position="182"/>
        <end position="205"/>
    </location>
</feature>
<keyword evidence="2" id="KW-0472">Membrane</keyword>
<dbReference type="RefSeq" id="WP_189518379.1">
    <property type="nucleotide sequence ID" value="NZ_BMZM01000003.1"/>
</dbReference>
<protein>
    <recommendedName>
        <fullName evidence="5">Fimbrial assembly protein</fullName>
    </recommendedName>
</protein>
<keyword evidence="2" id="KW-1133">Transmembrane helix</keyword>
<dbReference type="PANTHER" id="PTHR40278">
    <property type="entry name" value="DNA UTILIZATION PROTEIN HOFN"/>
    <property type="match status" value="1"/>
</dbReference>
<proteinExistence type="predicted"/>
<keyword evidence="4" id="KW-1185">Reference proteome</keyword>
<dbReference type="EMBL" id="BMZM01000003">
    <property type="protein sequence ID" value="GHC28976.1"/>
    <property type="molecule type" value="Genomic_DNA"/>
</dbReference>
<evidence type="ECO:0000256" key="1">
    <source>
        <dbReference type="SAM" id="MobiDB-lite"/>
    </source>
</evidence>
<dbReference type="Proteomes" id="UP000604243">
    <property type="component" value="Unassembled WGS sequence"/>
</dbReference>
<accession>A0ABQ3FLM8</accession>
<evidence type="ECO:0008006" key="5">
    <source>
        <dbReference type="Google" id="ProtNLM"/>
    </source>
</evidence>
<reference evidence="4" key="1">
    <citation type="journal article" date="2019" name="Int. J. Syst. Evol. Microbiol.">
        <title>The Global Catalogue of Microorganisms (GCM) 10K type strain sequencing project: providing services to taxonomists for standard genome sequencing and annotation.</title>
        <authorList>
            <consortium name="The Broad Institute Genomics Platform"/>
            <consortium name="The Broad Institute Genome Sequencing Center for Infectious Disease"/>
            <person name="Wu L."/>
            <person name="Ma J."/>
        </authorList>
    </citation>
    <scope>NUCLEOTIDE SEQUENCE [LARGE SCALE GENOMIC DNA]</scope>
    <source>
        <strain evidence="4">KCTC 42082</strain>
    </source>
</reference>
<comment type="caution">
    <text evidence="3">The sequence shown here is derived from an EMBL/GenBank/DDBJ whole genome shotgun (WGS) entry which is preliminary data.</text>
</comment>
<dbReference type="InterPro" id="IPR052534">
    <property type="entry name" value="Extracell_DNA_Util/SecSys_Comp"/>
</dbReference>
<name>A0ABQ3FLM8_9GAMM</name>
<organism evidence="3 4">
    <name type="scientific">Kushneria pakistanensis</name>
    <dbReference type="NCBI Taxonomy" id="1508770"/>
    <lineage>
        <taxon>Bacteria</taxon>
        <taxon>Pseudomonadati</taxon>
        <taxon>Pseudomonadota</taxon>
        <taxon>Gammaproteobacteria</taxon>
        <taxon>Oceanospirillales</taxon>
        <taxon>Halomonadaceae</taxon>
        <taxon>Kushneria</taxon>
    </lineage>
</organism>
<feature type="transmembrane region" description="Helical" evidence="2">
    <location>
        <begin position="32"/>
        <end position="49"/>
    </location>
</feature>
<dbReference type="Pfam" id="PF05137">
    <property type="entry name" value="PilN"/>
    <property type="match status" value="1"/>
</dbReference>
<evidence type="ECO:0000313" key="3">
    <source>
        <dbReference type="EMBL" id="GHC28976.1"/>
    </source>
</evidence>
<keyword evidence="2" id="KW-0812">Transmembrane</keyword>
<dbReference type="PANTHER" id="PTHR40278:SF1">
    <property type="entry name" value="DNA UTILIZATION PROTEIN HOFN"/>
    <property type="match status" value="1"/>
</dbReference>
<evidence type="ECO:0000313" key="4">
    <source>
        <dbReference type="Proteomes" id="UP000604243"/>
    </source>
</evidence>
<evidence type="ECO:0000256" key="2">
    <source>
        <dbReference type="SAM" id="Phobius"/>
    </source>
</evidence>